<accession>A0A5C3PZK5</accession>
<gene>
    <name evidence="1" type="ORF">BDV98DRAFT_578406</name>
</gene>
<protein>
    <submittedName>
        <fullName evidence="1">Uncharacterized protein</fullName>
    </submittedName>
</protein>
<sequence length="66" mass="7590">MKVSHNRPSVTLFHRDHHFIGFVDDCRALYTTGVVLFVPSSFVPSFLMVTEEWLESVDLPQSCLCF</sequence>
<dbReference type="EMBL" id="ML178983">
    <property type="protein sequence ID" value="TFK95072.1"/>
    <property type="molecule type" value="Genomic_DNA"/>
</dbReference>
<keyword evidence="2" id="KW-1185">Reference proteome</keyword>
<organism evidence="1 2">
    <name type="scientific">Pterulicium gracile</name>
    <dbReference type="NCBI Taxonomy" id="1884261"/>
    <lineage>
        <taxon>Eukaryota</taxon>
        <taxon>Fungi</taxon>
        <taxon>Dikarya</taxon>
        <taxon>Basidiomycota</taxon>
        <taxon>Agaricomycotina</taxon>
        <taxon>Agaricomycetes</taxon>
        <taxon>Agaricomycetidae</taxon>
        <taxon>Agaricales</taxon>
        <taxon>Pleurotineae</taxon>
        <taxon>Pterulaceae</taxon>
        <taxon>Pterulicium</taxon>
    </lineage>
</organism>
<evidence type="ECO:0000313" key="2">
    <source>
        <dbReference type="Proteomes" id="UP000305067"/>
    </source>
</evidence>
<dbReference type="Proteomes" id="UP000305067">
    <property type="component" value="Unassembled WGS sequence"/>
</dbReference>
<reference evidence="1 2" key="1">
    <citation type="journal article" date="2019" name="Nat. Ecol. Evol.">
        <title>Megaphylogeny resolves global patterns of mushroom evolution.</title>
        <authorList>
            <person name="Varga T."/>
            <person name="Krizsan K."/>
            <person name="Foldi C."/>
            <person name="Dima B."/>
            <person name="Sanchez-Garcia M."/>
            <person name="Sanchez-Ramirez S."/>
            <person name="Szollosi G.J."/>
            <person name="Szarkandi J.G."/>
            <person name="Papp V."/>
            <person name="Albert L."/>
            <person name="Andreopoulos W."/>
            <person name="Angelini C."/>
            <person name="Antonin V."/>
            <person name="Barry K.W."/>
            <person name="Bougher N.L."/>
            <person name="Buchanan P."/>
            <person name="Buyck B."/>
            <person name="Bense V."/>
            <person name="Catcheside P."/>
            <person name="Chovatia M."/>
            <person name="Cooper J."/>
            <person name="Damon W."/>
            <person name="Desjardin D."/>
            <person name="Finy P."/>
            <person name="Geml J."/>
            <person name="Haridas S."/>
            <person name="Hughes K."/>
            <person name="Justo A."/>
            <person name="Karasinski D."/>
            <person name="Kautmanova I."/>
            <person name="Kiss B."/>
            <person name="Kocsube S."/>
            <person name="Kotiranta H."/>
            <person name="LaButti K.M."/>
            <person name="Lechner B.E."/>
            <person name="Liimatainen K."/>
            <person name="Lipzen A."/>
            <person name="Lukacs Z."/>
            <person name="Mihaltcheva S."/>
            <person name="Morgado L.N."/>
            <person name="Niskanen T."/>
            <person name="Noordeloos M.E."/>
            <person name="Ohm R.A."/>
            <person name="Ortiz-Santana B."/>
            <person name="Ovrebo C."/>
            <person name="Racz N."/>
            <person name="Riley R."/>
            <person name="Savchenko A."/>
            <person name="Shiryaev A."/>
            <person name="Soop K."/>
            <person name="Spirin V."/>
            <person name="Szebenyi C."/>
            <person name="Tomsovsky M."/>
            <person name="Tulloss R.E."/>
            <person name="Uehling J."/>
            <person name="Grigoriev I.V."/>
            <person name="Vagvolgyi C."/>
            <person name="Papp T."/>
            <person name="Martin F.M."/>
            <person name="Miettinen O."/>
            <person name="Hibbett D.S."/>
            <person name="Nagy L.G."/>
        </authorList>
    </citation>
    <scope>NUCLEOTIDE SEQUENCE [LARGE SCALE GENOMIC DNA]</scope>
    <source>
        <strain evidence="1 2">CBS 309.79</strain>
    </source>
</reference>
<dbReference type="AlphaFoldDB" id="A0A5C3PZK5"/>
<evidence type="ECO:0000313" key="1">
    <source>
        <dbReference type="EMBL" id="TFK95072.1"/>
    </source>
</evidence>
<name>A0A5C3PZK5_9AGAR</name>
<proteinExistence type="predicted"/>